<name>A0A9D4G7Y1_DREPO</name>
<dbReference type="Gene3D" id="2.60.40.10">
    <property type="entry name" value="Immunoglobulins"/>
    <property type="match status" value="1"/>
</dbReference>
<dbReference type="InterPro" id="IPR036179">
    <property type="entry name" value="Ig-like_dom_sf"/>
</dbReference>
<gene>
    <name evidence="3" type="ORF">DPMN_140319</name>
</gene>
<protein>
    <recommendedName>
        <fullName evidence="2">Ig-like domain-containing protein</fullName>
    </recommendedName>
</protein>
<feature type="domain" description="Ig-like" evidence="2">
    <location>
        <begin position="46"/>
        <end position="134"/>
    </location>
</feature>
<dbReference type="PROSITE" id="PS50835">
    <property type="entry name" value="IG_LIKE"/>
    <property type="match status" value="1"/>
</dbReference>
<organism evidence="3 4">
    <name type="scientific">Dreissena polymorpha</name>
    <name type="common">Zebra mussel</name>
    <name type="synonym">Mytilus polymorpha</name>
    <dbReference type="NCBI Taxonomy" id="45954"/>
    <lineage>
        <taxon>Eukaryota</taxon>
        <taxon>Metazoa</taxon>
        <taxon>Spiralia</taxon>
        <taxon>Lophotrochozoa</taxon>
        <taxon>Mollusca</taxon>
        <taxon>Bivalvia</taxon>
        <taxon>Autobranchia</taxon>
        <taxon>Heteroconchia</taxon>
        <taxon>Euheterodonta</taxon>
        <taxon>Imparidentia</taxon>
        <taxon>Neoheterodontei</taxon>
        <taxon>Myida</taxon>
        <taxon>Dreissenoidea</taxon>
        <taxon>Dreissenidae</taxon>
        <taxon>Dreissena</taxon>
    </lineage>
</organism>
<evidence type="ECO:0000256" key="1">
    <source>
        <dbReference type="ARBA" id="ARBA00023157"/>
    </source>
</evidence>
<accession>A0A9D4G7Y1</accession>
<keyword evidence="4" id="KW-1185">Reference proteome</keyword>
<sequence length="153" mass="17293">MKLVLSVFNFTINEAGKYECIVLNTGNKSSVNISKIDPVKTVSMSPRIGTVSLLENVKTGLFYCSSYGRPTPKIRWYLDDLTVNFTDDIEMTYYATVTTSGDIAISQLVFTPIEEYHGMKLYCNATNKFRYKASTGHFAIPHYPCHVPKWKPS</sequence>
<dbReference type="SUPFAM" id="SSF48726">
    <property type="entry name" value="Immunoglobulin"/>
    <property type="match status" value="1"/>
</dbReference>
<proteinExistence type="predicted"/>
<reference evidence="3" key="1">
    <citation type="journal article" date="2019" name="bioRxiv">
        <title>The Genome of the Zebra Mussel, Dreissena polymorpha: A Resource for Invasive Species Research.</title>
        <authorList>
            <person name="McCartney M.A."/>
            <person name="Auch B."/>
            <person name="Kono T."/>
            <person name="Mallez S."/>
            <person name="Zhang Y."/>
            <person name="Obille A."/>
            <person name="Becker A."/>
            <person name="Abrahante J.E."/>
            <person name="Garbe J."/>
            <person name="Badalamenti J.P."/>
            <person name="Herman A."/>
            <person name="Mangelson H."/>
            <person name="Liachko I."/>
            <person name="Sullivan S."/>
            <person name="Sone E.D."/>
            <person name="Koren S."/>
            <person name="Silverstein K.A.T."/>
            <person name="Beckman K.B."/>
            <person name="Gohl D.M."/>
        </authorList>
    </citation>
    <scope>NUCLEOTIDE SEQUENCE</scope>
    <source>
        <strain evidence="3">Duluth1</strain>
        <tissue evidence="3">Whole animal</tissue>
    </source>
</reference>
<reference evidence="3" key="2">
    <citation type="submission" date="2020-11" db="EMBL/GenBank/DDBJ databases">
        <authorList>
            <person name="McCartney M.A."/>
            <person name="Auch B."/>
            <person name="Kono T."/>
            <person name="Mallez S."/>
            <person name="Becker A."/>
            <person name="Gohl D.M."/>
            <person name="Silverstein K.A.T."/>
            <person name="Koren S."/>
            <person name="Bechman K.B."/>
            <person name="Herman A."/>
            <person name="Abrahante J.E."/>
            <person name="Garbe J."/>
        </authorList>
    </citation>
    <scope>NUCLEOTIDE SEQUENCE</scope>
    <source>
        <strain evidence="3">Duluth1</strain>
        <tissue evidence="3">Whole animal</tissue>
    </source>
</reference>
<dbReference type="EMBL" id="JAIWYP010000006">
    <property type="protein sequence ID" value="KAH3811902.1"/>
    <property type="molecule type" value="Genomic_DNA"/>
</dbReference>
<evidence type="ECO:0000259" key="2">
    <source>
        <dbReference type="PROSITE" id="PS50835"/>
    </source>
</evidence>
<dbReference type="Pfam" id="PF08205">
    <property type="entry name" value="C2-set_2"/>
    <property type="match status" value="1"/>
</dbReference>
<dbReference type="InterPro" id="IPR007110">
    <property type="entry name" value="Ig-like_dom"/>
</dbReference>
<keyword evidence="1" id="KW-1015">Disulfide bond</keyword>
<evidence type="ECO:0000313" key="4">
    <source>
        <dbReference type="Proteomes" id="UP000828390"/>
    </source>
</evidence>
<dbReference type="AlphaFoldDB" id="A0A9D4G7Y1"/>
<evidence type="ECO:0000313" key="3">
    <source>
        <dbReference type="EMBL" id="KAH3811902.1"/>
    </source>
</evidence>
<dbReference type="InterPro" id="IPR013162">
    <property type="entry name" value="CD80_C2-set"/>
</dbReference>
<dbReference type="Proteomes" id="UP000828390">
    <property type="component" value="Unassembled WGS sequence"/>
</dbReference>
<comment type="caution">
    <text evidence="3">The sequence shown here is derived from an EMBL/GenBank/DDBJ whole genome shotgun (WGS) entry which is preliminary data.</text>
</comment>
<dbReference type="InterPro" id="IPR013783">
    <property type="entry name" value="Ig-like_fold"/>
</dbReference>